<proteinExistence type="predicted"/>
<reference evidence="1" key="1">
    <citation type="journal article" date="2015" name="Nature">
        <title>Complex archaea that bridge the gap between prokaryotes and eukaryotes.</title>
        <authorList>
            <person name="Spang A."/>
            <person name="Saw J.H."/>
            <person name="Jorgensen S.L."/>
            <person name="Zaremba-Niedzwiedzka K."/>
            <person name="Martijn J."/>
            <person name="Lind A.E."/>
            <person name="van Eijk R."/>
            <person name="Schleper C."/>
            <person name="Guy L."/>
            <person name="Ettema T.J."/>
        </authorList>
    </citation>
    <scope>NUCLEOTIDE SEQUENCE</scope>
</reference>
<name>A0A0F9QF21_9ZZZZ</name>
<evidence type="ECO:0008006" key="2">
    <source>
        <dbReference type="Google" id="ProtNLM"/>
    </source>
</evidence>
<sequence length="122" mass="14130">MYIYTAARYTRQQEIARYARTLEELGHYVTSRWLTQDERGMDEADIARRDVQDVRKARTLIYFAEAPRTPTRGGRIFELGLAFGLGHMLYVVGEPAEHVFTSHPDMAHYPTFDALVEDWTSS</sequence>
<evidence type="ECO:0000313" key="1">
    <source>
        <dbReference type="EMBL" id="KKN11786.1"/>
    </source>
</evidence>
<dbReference type="AlphaFoldDB" id="A0A0F9QF21"/>
<comment type="caution">
    <text evidence="1">The sequence shown here is derived from an EMBL/GenBank/DDBJ whole genome shotgun (WGS) entry which is preliminary data.</text>
</comment>
<dbReference type="SUPFAM" id="SSF52309">
    <property type="entry name" value="N-(deoxy)ribosyltransferase-like"/>
    <property type="match status" value="1"/>
</dbReference>
<dbReference type="Gene3D" id="3.40.50.450">
    <property type="match status" value="1"/>
</dbReference>
<dbReference type="EMBL" id="LAZR01004100">
    <property type="protein sequence ID" value="KKN11786.1"/>
    <property type="molecule type" value="Genomic_DNA"/>
</dbReference>
<organism evidence="1">
    <name type="scientific">marine sediment metagenome</name>
    <dbReference type="NCBI Taxonomy" id="412755"/>
    <lineage>
        <taxon>unclassified sequences</taxon>
        <taxon>metagenomes</taxon>
        <taxon>ecological metagenomes</taxon>
    </lineage>
</organism>
<gene>
    <name evidence="1" type="ORF">LCGC14_1023120</name>
</gene>
<protein>
    <recommendedName>
        <fullName evidence="2">CD-NTase-associated protein 12/Pycsar effector protein TIR domain-containing protein</fullName>
    </recommendedName>
</protein>
<accession>A0A0F9QF21</accession>